<feature type="domain" description="Beta-lactamase-related" evidence="3">
    <location>
        <begin position="8"/>
        <end position="386"/>
    </location>
</feature>
<evidence type="ECO:0000256" key="1">
    <source>
        <dbReference type="ARBA" id="ARBA00009009"/>
    </source>
</evidence>
<comment type="similarity">
    <text evidence="1">Belongs to the class-A beta-lactamase family.</text>
</comment>
<gene>
    <name evidence="4" type="ORF">BGW36DRAFT_309250</name>
</gene>
<organism evidence="4 5">
    <name type="scientific">Talaromyces proteolyticus</name>
    <dbReference type="NCBI Taxonomy" id="1131652"/>
    <lineage>
        <taxon>Eukaryota</taxon>
        <taxon>Fungi</taxon>
        <taxon>Dikarya</taxon>
        <taxon>Ascomycota</taxon>
        <taxon>Pezizomycotina</taxon>
        <taxon>Eurotiomycetes</taxon>
        <taxon>Eurotiomycetidae</taxon>
        <taxon>Eurotiales</taxon>
        <taxon>Trichocomaceae</taxon>
        <taxon>Talaromyces</taxon>
        <taxon>Talaromyces sect. Bacilispori</taxon>
    </lineage>
</organism>
<dbReference type="EMBL" id="JAJTJA010000016">
    <property type="protein sequence ID" value="KAH8689159.1"/>
    <property type="molecule type" value="Genomic_DNA"/>
</dbReference>
<name>A0AAD4KFM5_9EURO</name>
<dbReference type="Proteomes" id="UP001201262">
    <property type="component" value="Unassembled WGS sequence"/>
</dbReference>
<dbReference type="InterPro" id="IPR012338">
    <property type="entry name" value="Beta-lactam/transpept-like"/>
</dbReference>
<protein>
    <submittedName>
        <fullName evidence="4">Transesterase</fullName>
    </submittedName>
</protein>
<dbReference type="GeneID" id="70242679"/>
<dbReference type="AlphaFoldDB" id="A0AAD4KFM5"/>
<dbReference type="InterPro" id="IPR050789">
    <property type="entry name" value="Diverse_Enzym_Activities"/>
</dbReference>
<dbReference type="RefSeq" id="XP_046065585.1">
    <property type="nucleotide sequence ID" value="XM_046212392.1"/>
</dbReference>
<accession>A0AAD4KFM5</accession>
<evidence type="ECO:0000313" key="5">
    <source>
        <dbReference type="Proteomes" id="UP001201262"/>
    </source>
</evidence>
<proteinExistence type="inferred from homology"/>
<dbReference type="PANTHER" id="PTHR43283:SF17">
    <property type="entry name" value="(LOVD), PUTATIVE (AFU_ORTHOLOGUE AFUA_5G00920)-RELATED"/>
    <property type="match status" value="1"/>
</dbReference>
<dbReference type="Pfam" id="PF00144">
    <property type="entry name" value="Beta-lactamase"/>
    <property type="match status" value="1"/>
</dbReference>
<evidence type="ECO:0000313" key="4">
    <source>
        <dbReference type="EMBL" id="KAH8689159.1"/>
    </source>
</evidence>
<keyword evidence="5" id="KW-1185">Reference proteome</keyword>
<reference evidence="4" key="1">
    <citation type="submission" date="2021-12" db="EMBL/GenBank/DDBJ databases">
        <title>Convergent genome expansion in fungi linked to evolution of root-endophyte symbiosis.</title>
        <authorList>
            <consortium name="DOE Joint Genome Institute"/>
            <person name="Ke Y.-H."/>
            <person name="Bonito G."/>
            <person name="Liao H.-L."/>
            <person name="Looney B."/>
            <person name="Rojas-Flechas A."/>
            <person name="Nash J."/>
            <person name="Hameed K."/>
            <person name="Schadt C."/>
            <person name="Martin F."/>
            <person name="Crous P.W."/>
            <person name="Miettinen O."/>
            <person name="Magnuson J.K."/>
            <person name="Labbe J."/>
            <person name="Jacobson D."/>
            <person name="Doktycz M.J."/>
            <person name="Veneault-Fourrey C."/>
            <person name="Kuo A."/>
            <person name="Mondo S."/>
            <person name="Calhoun S."/>
            <person name="Riley R."/>
            <person name="Ohm R."/>
            <person name="LaButti K."/>
            <person name="Andreopoulos B."/>
            <person name="Pangilinan J."/>
            <person name="Nolan M."/>
            <person name="Tritt A."/>
            <person name="Clum A."/>
            <person name="Lipzen A."/>
            <person name="Daum C."/>
            <person name="Barry K."/>
            <person name="Grigoriev I.V."/>
            <person name="Vilgalys R."/>
        </authorList>
    </citation>
    <scope>NUCLEOTIDE SEQUENCE</scope>
    <source>
        <strain evidence="4">PMI_201</strain>
    </source>
</reference>
<evidence type="ECO:0000256" key="2">
    <source>
        <dbReference type="ARBA" id="ARBA00022801"/>
    </source>
</evidence>
<dbReference type="Gene3D" id="3.40.710.10">
    <property type="entry name" value="DD-peptidase/beta-lactamase superfamily"/>
    <property type="match status" value="1"/>
</dbReference>
<dbReference type="SUPFAM" id="SSF56601">
    <property type="entry name" value="beta-lactamase/transpeptidase-like"/>
    <property type="match status" value="1"/>
</dbReference>
<comment type="caution">
    <text evidence="4">The sequence shown here is derived from an EMBL/GenBank/DDBJ whole genome shotgun (WGS) entry which is preliminary data.</text>
</comment>
<dbReference type="GO" id="GO:0016787">
    <property type="term" value="F:hydrolase activity"/>
    <property type="evidence" value="ECO:0007669"/>
    <property type="project" value="UniProtKB-KW"/>
</dbReference>
<dbReference type="PANTHER" id="PTHR43283">
    <property type="entry name" value="BETA-LACTAMASE-RELATED"/>
    <property type="match status" value="1"/>
</dbReference>
<evidence type="ECO:0000259" key="3">
    <source>
        <dbReference type="Pfam" id="PF00144"/>
    </source>
</evidence>
<sequence length="410" mass="44667">MASSIETTFEKAVSDGVIAGAVLYAATKDNGIVFSKSFGRRSLDKDAEPIAADDMMRLYSASKLITSIAALQVVERGLIGLDDDVSHILPEVGALKVLTGMNGSEPVFEERKGKITLRLLLSHSSGISYAFLSPLLQKYNQSQGEAPFPPFTTIKDSYSAPLVYQPGTAWEYSAAIDWAGAVVARLSGTSLEEFIQQNIAKPLEINDMTFFVNDKPNLKSRLVTPVLRDPSVPDGKGKVVPDNGSSGWLDAVSEELGGAGLATSMQSYIKVLHSILADDGKILKPETAEMMFKPQLTPASQKSLQSLFDHIPKGQSGGAPPFIGEFPQVKYDFGLGGMLSLEDVDAGSLTWRRKGYLFWSGMPNLFWFMDREAGVCGIFGTQVLPNADNQIRELIRTFEQVVYERFAFKA</sequence>
<dbReference type="InterPro" id="IPR001466">
    <property type="entry name" value="Beta-lactam-related"/>
</dbReference>
<keyword evidence="2" id="KW-0378">Hydrolase</keyword>